<dbReference type="AlphaFoldDB" id="A0A165GLI6"/>
<dbReference type="OrthoDB" id="412109at2759"/>
<dbReference type="Proteomes" id="UP000076871">
    <property type="component" value="Unassembled WGS sequence"/>
</dbReference>
<keyword evidence="2" id="KW-1185">Reference proteome</keyword>
<evidence type="ECO:0000313" key="2">
    <source>
        <dbReference type="Proteomes" id="UP000076871"/>
    </source>
</evidence>
<dbReference type="GeneID" id="63820895"/>
<sequence length="127" mass="15042">KQLTKEEVIRIFEEHERRWARLGTLEVLSWYAFPWPILKTPESLEELTMLAIEAYVLSKHHPDGDKKTSKDRIKDHIKRWHPDRFETKLLPKVREDDRERVKEGAGVVARNLNDLLRRQSSSNALFG</sequence>
<evidence type="ECO:0000313" key="1">
    <source>
        <dbReference type="EMBL" id="KZT10518.1"/>
    </source>
</evidence>
<accession>A0A165GLI6</accession>
<name>A0A165GLI6_9APHY</name>
<gene>
    <name evidence="1" type="ORF">LAESUDRAFT_644577</name>
</gene>
<dbReference type="RefSeq" id="XP_040768258.1">
    <property type="nucleotide sequence ID" value="XM_040903865.1"/>
</dbReference>
<dbReference type="InParanoid" id="A0A165GLI6"/>
<protein>
    <submittedName>
        <fullName evidence="1">Uncharacterized protein</fullName>
    </submittedName>
</protein>
<feature type="non-terminal residue" evidence="1">
    <location>
        <position position="1"/>
    </location>
</feature>
<dbReference type="STRING" id="1314785.A0A165GLI6"/>
<reference evidence="1 2" key="1">
    <citation type="journal article" date="2016" name="Mol. Biol. Evol.">
        <title>Comparative Genomics of Early-Diverging Mushroom-Forming Fungi Provides Insights into the Origins of Lignocellulose Decay Capabilities.</title>
        <authorList>
            <person name="Nagy L.G."/>
            <person name="Riley R."/>
            <person name="Tritt A."/>
            <person name="Adam C."/>
            <person name="Daum C."/>
            <person name="Floudas D."/>
            <person name="Sun H."/>
            <person name="Yadav J.S."/>
            <person name="Pangilinan J."/>
            <person name="Larsson K.H."/>
            <person name="Matsuura K."/>
            <person name="Barry K."/>
            <person name="Labutti K."/>
            <person name="Kuo R."/>
            <person name="Ohm R.A."/>
            <person name="Bhattacharya S.S."/>
            <person name="Shirouzu T."/>
            <person name="Yoshinaga Y."/>
            <person name="Martin F.M."/>
            <person name="Grigoriev I.V."/>
            <person name="Hibbett D.S."/>
        </authorList>
    </citation>
    <scope>NUCLEOTIDE SEQUENCE [LARGE SCALE GENOMIC DNA]</scope>
    <source>
        <strain evidence="1 2">93-53</strain>
    </source>
</reference>
<proteinExistence type="predicted"/>
<organism evidence="1 2">
    <name type="scientific">Laetiporus sulphureus 93-53</name>
    <dbReference type="NCBI Taxonomy" id="1314785"/>
    <lineage>
        <taxon>Eukaryota</taxon>
        <taxon>Fungi</taxon>
        <taxon>Dikarya</taxon>
        <taxon>Basidiomycota</taxon>
        <taxon>Agaricomycotina</taxon>
        <taxon>Agaricomycetes</taxon>
        <taxon>Polyporales</taxon>
        <taxon>Laetiporus</taxon>
    </lineage>
</organism>
<dbReference type="EMBL" id="KV427609">
    <property type="protein sequence ID" value="KZT10518.1"/>
    <property type="molecule type" value="Genomic_DNA"/>
</dbReference>